<keyword evidence="2" id="KW-1185">Reference proteome</keyword>
<dbReference type="AlphaFoldDB" id="I4CD19"/>
<dbReference type="OrthoDB" id="5497069at2"/>
<reference evidence="2" key="1">
    <citation type="submission" date="2012-06" db="EMBL/GenBank/DDBJ databases">
        <title>Complete sequence of chromosome of Desulfomonile tiedjei DSM 6799.</title>
        <authorList>
            <person name="Lucas S."/>
            <person name="Copeland A."/>
            <person name="Lapidus A."/>
            <person name="Glavina del Rio T."/>
            <person name="Dalin E."/>
            <person name="Tice H."/>
            <person name="Bruce D."/>
            <person name="Goodwin L."/>
            <person name="Pitluck S."/>
            <person name="Peters L."/>
            <person name="Ovchinnikova G."/>
            <person name="Zeytun A."/>
            <person name="Lu M."/>
            <person name="Kyrpides N."/>
            <person name="Mavromatis K."/>
            <person name="Ivanova N."/>
            <person name="Brettin T."/>
            <person name="Detter J.C."/>
            <person name="Han C."/>
            <person name="Larimer F."/>
            <person name="Land M."/>
            <person name="Hauser L."/>
            <person name="Markowitz V."/>
            <person name="Cheng J.-F."/>
            <person name="Hugenholtz P."/>
            <person name="Woyke T."/>
            <person name="Wu D."/>
            <person name="Spring S."/>
            <person name="Schroeder M."/>
            <person name="Brambilla E."/>
            <person name="Klenk H.-P."/>
            <person name="Eisen J.A."/>
        </authorList>
    </citation>
    <scope>NUCLEOTIDE SEQUENCE [LARGE SCALE GENOMIC DNA]</scope>
    <source>
        <strain evidence="2">ATCC 49306 / DSM 6799 / DCB-1</strain>
    </source>
</reference>
<accession>I4CD19</accession>
<dbReference type="eggNOG" id="ENOG5032UQT">
    <property type="taxonomic scope" value="Bacteria"/>
</dbReference>
<protein>
    <submittedName>
        <fullName evidence="1">Uncharacterized protein</fullName>
    </submittedName>
</protein>
<gene>
    <name evidence="1" type="ordered locus">Desti_4846</name>
</gene>
<name>I4CD19_DESTA</name>
<organism evidence="1 2">
    <name type="scientific">Desulfomonile tiedjei (strain ATCC 49306 / DSM 6799 / DCB-1)</name>
    <dbReference type="NCBI Taxonomy" id="706587"/>
    <lineage>
        <taxon>Bacteria</taxon>
        <taxon>Pseudomonadati</taxon>
        <taxon>Thermodesulfobacteriota</taxon>
        <taxon>Desulfomonilia</taxon>
        <taxon>Desulfomonilales</taxon>
        <taxon>Desulfomonilaceae</taxon>
        <taxon>Desulfomonile</taxon>
    </lineage>
</organism>
<dbReference type="EMBL" id="CP003360">
    <property type="protein sequence ID" value="AFM27460.1"/>
    <property type="molecule type" value="Genomic_DNA"/>
</dbReference>
<evidence type="ECO:0000313" key="2">
    <source>
        <dbReference type="Proteomes" id="UP000006055"/>
    </source>
</evidence>
<evidence type="ECO:0000313" key="1">
    <source>
        <dbReference type="EMBL" id="AFM27460.1"/>
    </source>
</evidence>
<dbReference type="Gene3D" id="3.40.50.450">
    <property type="match status" value="1"/>
</dbReference>
<dbReference type="HOGENOM" id="CLU_519473_0_0_7"/>
<dbReference type="RefSeq" id="WP_014812567.1">
    <property type="nucleotide sequence ID" value="NC_018025.1"/>
</dbReference>
<dbReference type="STRING" id="706587.Desti_4846"/>
<proteinExistence type="predicted"/>
<dbReference type="Proteomes" id="UP000006055">
    <property type="component" value="Chromosome"/>
</dbReference>
<dbReference type="KEGG" id="dti:Desti_4846"/>
<sequence>MQPTNRISATHFPYKPHPSPDAALFAAAALAHDKHLDHHARIHIIANLQESPPDRSFDALHLVRTLGESAKSIGFSPNISRYLDNEKMESCALQAQDWIQQGVTVFVKNQSEVTEFAESLPALLFACGDLALLQGTRTAVLNSRTGRSPDDLWIRSLKSALENAMTEDPVFVSSYGTCTYELVCVIARNAKLIIVCPDLLPCMMEESCRASFDAKFGDLLDADQALMISPYAPGSLPDSRTCRIHRDFTVAGISDALLAGNIRRGGTMDFILRKAQAEGVPVSRFGIDDSGARPIPMKPALPRHDEPAPAPVFDTCLGKGSYLIHYTRSCPGPWPGQSRKAYYESLIAEEPTAKHTGFDTLCRILSERKIRASGRLIRGGYQVVSFTDCAPPEISHIAQWRPGLLRWSFEPYGLAFGRDDLFNRGARPVIYSVESAYDDLSPELQHLFQIQECTGKEWYREREWRMSGDLQITPQLEAGMTVIVPTAQEACRIRETYGVKCALAEVRPLWENASKKVLPVDSET</sequence>